<evidence type="ECO:0000256" key="6">
    <source>
        <dbReference type="ARBA" id="ARBA00023004"/>
    </source>
</evidence>
<dbReference type="InterPro" id="IPR016164">
    <property type="entry name" value="FAD-linked_Oxase-like_C"/>
</dbReference>
<evidence type="ECO:0000313" key="10">
    <source>
        <dbReference type="Proteomes" id="UP000220251"/>
    </source>
</evidence>
<evidence type="ECO:0000256" key="1">
    <source>
        <dbReference type="ARBA" id="ARBA00001974"/>
    </source>
</evidence>
<dbReference type="Gene3D" id="1.10.45.10">
    <property type="entry name" value="Vanillyl-alcohol Oxidase, Chain A, domain 4"/>
    <property type="match status" value="1"/>
</dbReference>
<comment type="cofactor">
    <cofactor evidence="1">
        <name>FAD</name>
        <dbReference type="ChEBI" id="CHEBI:57692"/>
    </cofactor>
</comment>
<dbReference type="RefSeq" id="WP_098038256.1">
    <property type="nucleotide sequence ID" value="NZ_CWGJ01000012.1"/>
</dbReference>
<keyword evidence="4" id="KW-0274">FAD</keyword>
<evidence type="ECO:0000259" key="8">
    <source>
        <dbReference type="PROSITE" id="PS51387"/>
    </source>
</evidence>
<dbReference type="GO" id="GO:0051536">
    <property type="term" value="F:iron-sulfur cluster binding"/>
    <property type="evidence" value="ECO:0007669"/>
    <property type="project" value="UniProtKB-KW"/>
</dbReference>
<dbReference type="InterPro" id="IPR004017">
    <property type="entry name" value="Cys_rich_dom"/>
</dbReference>
<accession>A0A0H5E579</accession>
<dbReference type="InterPro" id="IPR017900">
    <property type="entry name" value="4Fe4S_Fe_S_CS"/>
</dbReference>
<feature type="domain" description="FAD-binding PCMH-type" evidence="8">
    <location>
        <begin position="49"/>
        <end position="272"/>
    </location>
</feature>
<keyword evidence="10" id="KW-1185">Reference proteome</keyword>
<reference evidence="10" key="1">
    <citation type="submission" date="2015-06" db="EMBL/GenBank/DDBJ databases">
        <authorList>
            <person name="Bertelli C."/>
        </authorList>
    </citation>
    <scope>NUCLEOTIDE SEQUENCE [LARGE SCALE GENOMIC DNA]</scope>
    <source>
        <strain evidence="10">CRIB-30</strain>
    </source>
</reference>
<dbReference type="GO" id="GO:0046872">
    <property type="term" value="F:metal ion binding"/>
    <property type="evidence" value="ECO:0007669"/>
    <property type="project" value="UniProtKB-KW"/>
</dbReference>
<dbReference type="OrthoDB" id="9767256at2"/>
<evidence type="ECO:0000313" key="9">
    <source>
        <dbReference type="EMBL" id="CRX38395.1"/>
    </source>
</evidence>
<dbReference type="SUPFAM" id="SSF46548">
    <property type="entry name" value="alpha-helical ferredoxin"/>
    <property type="match status" value="1"/>
</dbReference>
<dbReference type="Pfam" id="PF02754">
    <property type="entry name" value="CCG"/>
    <property type="match status" value="2"/>
</dbReference>
<keyword evidence="6" id="KW-0408">Iron</keyword>
<protein>
    <submittedName>
        <fullName evidence="9">FAD linked oxidase</fullName>
    </submittedName>
</protein>
<name>A0A0H5E579_9BACT</name>
<dbReference type="Gene3D" id="3.30.465.10">
    <property type="match status" value="1"/>
</dbReference>
<dbReference type="Pfam" id="PF02913">
    <property type="entry name" value="FAD-oxidase_C"/>
    <property type="match status" value="1"/>
</dbReference>
<dbReference type="Proteomes" id="UP000220251">
    <property type="component" value="Unassembled WGS sequence"/>
</dbReference>
<dbReference type="PROSITE" id="PS51387">
    <property type="entry name" value="FAD_PCMH"/>
    <property type="match status" value="1"/>
</dbReference>
<dbReference type="InterPro" id="IPR016169">
    <property type="entry name" value="FAD-bd_PCMH_sub2"/>
</dbReference>
<dbReference type="GO" id="GO:0008720">
    <property type="term" value="F:D-lactate dehydrogenase (NAD+) activity"/>
    <property type="evidence" value="ECO:0007669"/>
    <property type="project" value="TreeGrafter"/>
</dbReference>
<dbReference type="Pfam" id="PF13183">
    <property type="entry name" value="Fer4_8"/>
    <property type="match status" value="1"/>
</dbReference>
<dbReference type="InterPro" id="IPR036318">
    <property type="entry name" value="FAD-bd_PCMH-like_sf"/>
</dbReference>
<dbReference type="SUPFAM" id="SSF55103">
    <property type="entry name" value="FAD-linked oxidases, C-terminal domain"/>
    <property type="match status" value="1"/>
</dbReference>
<dbReference type="EMBL" id="CWGJ01000012">
    <property type="protein sequence ID" value="CRX38395.1"/>
    <property type="molecule type" value="Genomic_DNA"/>
</dbReference>
<dbReference type="AlphaFoldDB" id="A0A0H5E579"/>
<keyword evidence="7" id="KW-0411">Iron-sulfur</keyword>
<dbReference type="GO" id="GO:1903457">
    <property type="term" value="P:lactate catabolic process"/>
    <property type="evidence" value="ECO:0007669"/>
    <property type="project" value="TreeGrafter"/>
</dbReference>
<dbReference type="Pfam" id="PF01565">
    <property type="entry name" value="FAD_binding_4"/>
    <property type="match status" value="1"/>
</dbReference>
<dbReference type="Gene3D" id="3.30.43.10">
    <property type="entry name" value="Uridine Diphospho-n-acetylenolpyruvylglucosamine Reductase, domain 2"/>
    <property type="match status" value="1"/>
</dbReference>
<evidence type="ECO:0000256" key="2">
    <source>
        <dbReference type="ARBA" id="ARBA00022630"/>
    </source>
</evidence>
<evidence type="ECO:0000256" key="4">
    <source>
        <dbReference type="ARBA" id="ARBA00022827"/>
    </source>
</evidence>
<dbReference type="InterPro" id="IPR006094">
    <property type="entry name" value="Oxid_FAD_bind_N"/>
</dbReference>
<dbReference type="GO" id="GO:0071949">
    <property type="term" value="F:FAD binding"/>
    <property type="evidence" value="ECO:0007669"/>
    <property type="project" value="InterPro"/>
</dbReference>
<sequence>MISPFFASGGRGSKIGSQDFIHDLKNAVAGLVKSDAATRIVYSQDASIFEIEPIAVFQPIHSEDIKAALKVAKEHGVPIIARGAATGITGGCLGRGLVIDLTRHLNRILDVNCEEGYAIVEPGVIQDDLNKHLEPFGLRLGPETSTGNRATVGGMLANNAAGSESLRFGCMADHILEVETLLADATSIVLKQMPYPSLPEHSPPLLSKIAKVRSSYEADIHSSYPKLPRISSGYRLDALTDSLDSINLAKLFAGSEGTLGIATKLKVKVVPRIKNKAMILAEFTTLKQAMKAVPLILKDAPFSLELIDDKIIDSAKKSRYLKRAMPLISNPKAVLAIQFDHEDPDLLRELIEEVAYRLRISLDDTHLSTVYDPRDIQAVLDTRKAGLGLLLSKRDYSRAVAFIEDLSVPPAKLPGFIEDFLNLMSSHNKDAGIYGHAGAGCLHIRPYVDLRHKTERMTMFKMMEETLQLIKRHGGVLSGEHGDGLIRTSFNKELFGKQIYQAFVEVKKAFDPGNILNPGKVVGDLSPLEHLRRYPDQDLPFEPFFDFSKEGGFDLSIDLCNGNGLCRKKEGVMCPSFQATRDEYDTTRARAEILRAWISGGKGFKVSDEDVLQVLDLCLMCKGCKKECPSQVDMAKIKAEVLYQNQHKMGTGIRSFLFGHMGLFLYGASMLWPLPQLLQGSSLERRFKKMMGIAEERSLPLPALRPFTELFRAKKPRGDAAKVILFNDTFNQYLSPHIGLKAASFLEAHGFSVVSPPYRCCGRTFISKGMLNEALGTAIRLVKTFYPYAQKGIPIIGIEPSCILTLRDEIPSLIQKQRPDLSPEAAAVAKAAMTFEEFLYGYLKEGGTILCKEPEKEVDVLLHTHCHDTAETGREPARSILKAVPFIKVQEAEEGCCGMAGSFGYEEEHFDLSMKIGELKLLPAVRRFTDSGVVVSNGTSCRSQIQFGTKKEALHMAELLHRYL</sequence>
<dbReference type="PROSITE" id="PS00198">
    <property type="entry name" value="4FE4S_FER_1"/>
    <property type="match status" value="1"/>
</dbReference>
<organism evidence="9 10">
    <name type="scientific">Estrella lausannensis</name>
    <dbReference type="NCBI Taxonomy" id="483423"/>
    <lineage>
        <taxon>Bacteria</taxon>
        <taxon>Pseudomonadati</taxon>
        <taxon>Chlamydiota</taxon>
        <taxon>Chlamydiia</taxon>
        <taxon>Parachlamydiales</taxon>
        <taxon>Candidatus Criblamydiaceae</taxon>
        <taxon>Estrella</taxon>
    </lineage>
</organism>
<evidence type="ECO:0000256" key="5">
    <source>
        <dbReference type="ARBA" id="ARBA00023002"/>
    </source>
</evidence>
<evidence type="ECO:0000256" key="7">
    <source>
        <dbReference type="ARBA" id="ARBA00023014"/>
    </source>
</evidence>
<dbReference type="InterPro" id="IPR016167">
    <property type="entry name" value="FAD-bd_PCMH_sub1"/>
</dbReference>
<dbReference type="InterPro" id="IPR004113">
    <property type="entry name" value="FAD-bd_oxidored_4_C"/>
</dbReference>
<evidence type="ECO:0000256" key="3">
    <source>
        <dbReference type="ARBA" id="ARBA00022723"/>
    </source>
</evidence>
<dbReference type="InterPro" id="IPR017896">
    <property type="entry name" value="4Fe4S_Fe-S-bd"/>
</dbReference>
<dbReference type="GO" id="GO:0004458">
    <property type="term" value="F:D-lactate dehydrogenase (cytochrome) activity"/>
    <property type="evidence" value="ECO:0007669"/>
    <property type="project" value="TreeGrafter"/>
</dbReference>
<keyword evidence="5" id="KW-0560">Oxidoreductase</keyword>
<dbReference type="SUPFAM" id="SSF56176">
    <property type="entry name" value="FAD-binding/transporter-associated domain-like"/>
    <property type="match status" value="1"/>
</dbReference>
<dbReference type="PANTHER" id="PTHR11748:SF119">
    <property type="entry name" value="D-2-HYDROXYGLUTARATE DEHYDROGENASE"/>
    <property type="match status" value="1"/>
</dbReference>
<keyword evidence="3" id="KW-0479">Metal-binding</keyword>
<dbReference type="InterPro" id="IPR016166">
    <property type="entry name" value="FAD-bd_PCMH"/>
</dbReference>
<gene>
    <name evidence="9" type="ORF">ELAC_1050</name>
</gene>
<proteinExistence type="predicted"/>
<dbReference type="InterPro" id="IPR016171">
    <property type="entry name" value="Vanillyl_alc_oxidase_C-sub2"/>
</dbReference>
<dbReference type="Gene3D" id="3.30.70.2740">
    <property type="match status" value="1"/>
</dbReference>
<keyword evidence="2" id="KW-0285">Flavoprotein</keyword>
<dbReference type="PANTHER" id="PTHR11748">
    <property type="entry name" value="D-LACTATE DEHYDROGENASE"/>
    <property type="match status" value="1"/>
</dbReference>